<dbReference type="CDD" id="cd03022">
    <property type="entry name" value="DsbA_HCCA_Iso"/>
    <property type="match status" value="1"/>
</dbReference>
<evidence type="ECO:0000259" key="3">
    <source>
        <dbReference type="Pfam" id="PF01323"/>
    </source>
</evidence>
<protein>
    <recommendedName>
        <fullName evidence="1">2-hydroxychromene-2-carboxylate isomerase</fullName>
        <ecNumber evidence="1">5.99.1.4</ecNumber>
    </recommendedName>
</protein>
<keyword evidence="1 4" id="KW-0413">Isomerase</keyword>
<evidence type="ECO:0000313" key="4">
    <source>
        <dbReference type="EMBL" id="QBB69191.1"/>
    </source>
</evidence>
<keyword evidence="5" id="KW-1185">Reference proteome</keyword>
<dbReference type="SUPFAM" id="SSF52833">
    <property type="entry name" value="Thioredoxin-like"/>
    <property type="match status" value="1"/>
</dbReference>
<dbReference type="PANTHER" id="PTHR42943">
    <property type="entry name" value="GLUTATHIONE S-TRANSFERASE KAPPA"/>
    <property type="match status" value="1"/>
</dbReference>
<dbReference type="OrthoDB" id="5244108at2"/>
<dbReference type="EC" id="5.99.1.4" evidence="1"/>
<dbReference type="GO" id="GO:1901170">
    <property type="term" value="P:naphthalene catabolic process"/>
    <property type="evidence" value="ECO:0007669"/>
    <property type="project" value="InterPro"/>
</dbReference>
<proteinExistence type="inferred from homology"/>
<dbReference type="AlphaFoldDB" id="A0A411HFD9"/>
<comment type="similarity">
    <text evidence="1">Belongs to the GST superfamily. NadH family.</text>
</comment>
<evidence type="ECO:0000256" key="1">
    <source>
        <dbReference type="PIRNR" id="PIRNR006386"/>
    </source>
</evidence>
<gene>
    <name evidence="4" type="ORF">ELE36_01695</name>
</gene>
<dbReference type="GO" id="GO:0004602">
    <property type="term" value="F:glutathione peroxidase activity"/>
    <property type="evidence" value="ECO:0007669"/>
    <property type="project" value="TreeGrafter"/>
</dbReference>
<feature type="active site" description="Nucleophile" evidence="2">
    <location>
        <position position="12"/>
    </location>
</feature>
<dbReference type="PIRSF" id="PIRSF006386">
    <property type="entry name" value="HCCAis_GSTk"/>
    <property type="match status" value="1"/>
</dbReference>
<dbReference type="GO" id="GO:0006749">
    <property type="term" value="P:glutathione metabolic process"/>
    <property type="evidence" value="ECO:0007669"/>
    <property type="project" value="TreeGrafter"/>
</dbReference>
<accession>A0A411HFD9</accession>
<dbReference type="Proteomes" id="UP000291562">
    <property type="component" value="Chromosome"/>
</dbReference>
<name>A0A411HFD9_9GAMM</name>
<evidence type="ECO:0000313" key="5">
    <source>
        <dbReference type="Proteomes" id="UP000291562"/>
    </source>
</evidence>
<dbReference type="GO" id="GO:0018845">
    <property type="term" value="F:2-hydroxychromene-2-carboxylate isomerase activity"/>
    <property type="evidence" value="ECO:0007669"/>
    <property type="project" value="UniProtKB-UniRule"/>
</dbReference>
<comment type="catalytic activity">
    <reaction evidence="1">
        <text>2-hydroxychromene-2-carboxylate = (3E)-4-(2-hydroxyphenyl)-2-oxobut-3-enoate</text>
        <dbReference type="Rhea" id="RHEA:27401"/>
        <dbReference type="ChEBI" id="CHEBI:59350"/>
        <dbReference type="ChEBI" id="CHEBI:59353"/>
        <dbReference type="EC" id="5.99.1.4"/>
    </reaction>
</comment>
<dbReference type="PANTHER" id="PTHR42943:SF2">
    <property type="entry name" value="GLUTATHIONE S-TRANSFERASE KAPPA 1"/>
    <property type="match status" value="1"/>
</dbReference>
<dbReference type="InterPro" id="IPR051924">
    <property type="entry name" value="GST_Kappa/NadH"/>
</dbReference>
<dbReference type="Gene3D" id="3.40.30.10">
    <property type="entry name" value="Glutaredoxin"/>
    <property type="match status" value="1"/>
</dbReference>
<reference evidence="4 5" key="1">
    <citation type="submission" date="2019-01" db="EMBL/GenBank/DDBJ databases">
        <title>Pseudolysobacter antarctica gen. nov., sp. nov., isolated from Fildes Peninsula, Antarctica.</title>
        <authorList>
            <person name="Wei Z."/>
            <person name="Peng F."/>
        </authorList>
    </citation>
    <scope>NUCLEOTIDE SEQUENCE [LARGE SCALE GENOMIC DNA]</scope>
    <source>
        <strain evidence="4 5">AQ6-296</strain>
    </source>
</reference>
<dbReference type="InterPro" id="IPR044087">
    <property type="entry name" value="NahD-like"/>
</dbReference>
<dbReference type="GO" id="GO:0004364">
    <property type="term" value="F:glutathione transferase activity"/>
    <property type="evidence" value="ECO:0007669"/>
    <property type="project" value="TreeGrafter"/>
</dbReference>
<dbReference type="InterPro" id="IPR036249">
    <property type="entry name" value="Thioredoxin-like_sf"/>
</dbReference>
<dbReference type="InterPro" id="IPR001853">
    <property type="entry name" value="DSBA-like_thioredoxin_dom"/>
</dbReference>
<dbReference type="KEGG" id="xbc:ELE36_01695"/>
<dbReference type="EMBL" id="CP035704">
    <property type="protein sequence ID" value="QBB69191.1"/>
    <property type="molecule type" value="Genomic_DNA"/>
</dbReference>
<sequence>MQKARWYFDFVSPFCYLQLKQIERLRVVLPIIPIPILFGAVLSHHGNIGPAEIPGKRLHTYRMVQWQAKRSGIELRFPPAHPFNPISALRLSIALDNRWDAIRAIFDHLWRDGKIGDSASALVDVAARFDCHDVAAAIDSPAVKSTLRANTETAIAAGVFGVPTVAIGDTLFWGNDATAMLEDFLVNPQLFDSEEMRRIETLPVGIERKR</sequence>
<dbReference type="InterPro" id="IPR014440">
    <property type="entry name" value="HCCAis_GSTk"/>
</dbReference>
<dbReference type="Pfam" id="PF01323">
    <property type="entry name" value="DSBA"/>
    <property type="match status" value="1"/>
</dbReference>
<dbReference type="RefSeq" id="WP_129831447.1">
    <property type="nucleotide sequence ID" value="NZ_CP035704.1"/>
</dbReference>
<feature type="domain" description="DSBA-like thioredoxin" evidence="3">
    <location>
        <begin position="7"/>
        <end position="185"/>
    </location>
</feature>
<organism evidence="4 5">
    <name type="scientific">Pseudolysobacter antarcticus</name>
    <dbReference type="NCBI Taxonomy" id="2511995"/>
    <lineage>
        <taxon>Bacteria</taxon>
        <taxon>Pseudomonadati</taxon>
        <taxon>Pseudomonadota</taxon>
        <taxon>Gammaproteobacteria</taxon>
        <taxon>Lysobacterales</taxon>
        <taxon>Rhodanobacteraceae</taxon>
        <taxon>Pseudolysobacter</taxon>
    </lineage>
</organism>
<evidence type="ECO:0000256" key="2">
    <source>
        <dbReference type="PIRSR" id="PIRSR006386-1"/>
    </source>
</evidence>